<dbReference type="Gene3D" id="2.30.110.10">
    <property type="entry name" value="Electron Transport, Fmn-binding Protein, Chain A"/>
    <property type="match status" value="1"/>
</dbReference>
<dbReference type="AlphaFoldDB" id="A0A849BXT2"/>
<name>A0A849BXT2_9NOCA</name>
<keyword evidence="2" id="KW-1185">Reference proteome</keyword>
<protein>
    <submittedName>
        <fullName evidence="1">Pyridoxamine 5'-phosphate oxidase family protein</fullName>
    </submittedName>
</protein>
<dbReference type="InterPro" id="IPR024747">
    <property type="entry name" value="Pyridox_Oxase-rel"/>
</dbReference>
<dbReference type="Proteomes" id="UP000586827">
    <property type="component" value="Unassembled WGS sequence"/>
</dbReference>
<organism evidence="1 2">
    <name type="scientific">Nocardia uniformis</name>
    <dbReference type="NCBI Taxonomy" id="53432"/>
    <lineage>
        <taxon>Bacteria</taxon>
        <taxon>Bacillati</taxon>
        <taxon>Actinomycetota</taxon>
        <taxon>Actinomycetes</taxon>
        <taxon>Mycobacteriales</taxon>
        <taxon>Nocardiaceae</taxon>
        <taxon>Nocardia</taxon>
    </lineage>
</organism>
<dbReference type="RefSeq" id="WP_067520486.1">
    <property type="nucleotide sequence ID" value="NZ_JABELX010000001.1"/>
</dbReference>
<dbReference type="Pfam" id="PF12900">
    <property type="entry name" value="Pyridox_ox_2"/>
    <property type="match status" value="1"/>
</dbReference>
<accession>A0A849BXT2</accession>
<gene>
    <name evidence="1" type="ORF">HLB23_01080</name>
</gene>
<reference evidence="1 2" key="1">
    <citation type="submission" date="2020-05" db="EMBL/GenBank/DDBJ databases">
        <title>MicrobeNet Type strains.</title>
        <authorList>
            <person name="Nicholson A.C."/>
        </authorList>
    </citation>
    <scope>NUCLEOTIDE SEQUENCE [LARGE SCALE GENOMIC DNA]</scope>
    <source>
        <strain evidence="1 2">JCM 3224</strain>
    </source>
</reference>
<proteinExistence type="predicted"/>
<dbReference type="SUPFAM" id="SSF50475">
    <property type="entry name" value="FMN-binding split barrel"/>
    <property type="match status" value="1"/>
</dbReference>
<comment type="caution">
    <text evidence="1">The sequence shown here is derived from an EMBL/GenBank/DDBJ whole genome shotgun (WGS) entry which is preliminary data.</text>
</comment>
<dbReference type="InterPro" id="IPR012349">
    <property type="entry name" value="Split_barrel_FMN-bd"/>
</dbReference>
<evidence type="ECO:0000313" key="1">
    <source>
        <dbReference type="EMBL" id="NNH68487.1"/>
    </source>
</evidence>
<evidence type="ECO:0000313" key="2">
    <source>
        <dbReference type="Proteomes" id="UP000586827"/>
    </source>
</evidence>
<sequence length="135" mass="14789">MEPHRTHSRRDIPVRESLRLLTTIGFGRVAFTRRALPALRPVAHDVAGDHLVLAADPATARTLDGQVVVYEADIIDPHTQSGWCVVCTGTAEAIGHPDEVAVCQHLFPPGIDLPDDRLIRLSLDITTGIEYVQPE</sequence>
<dbReference type="EMBL" id="JABELX010000001">
    <property type="protein sequence ID" value="NNH68487.1"/>
    <property type="molecule type" value="Genomic_DNA"/>
</dbReference>